<evidence type="ECO:0000313" key="2">
    <source>
        <dbReference type="EMBL" id="GAG55731.1"/>
    </source>
</evidence>
<organism evidence="2">
    <name type="scientific">marine sediment metagenome</name>
    <dbReference type="NCBI Taxonomy" id="412755"/>
    <lineage>
        <taxon>unclassified sequences</taxon>
        <taxon>metagenomes</taxon>
        <taxon>ecological metagenomes</taxon>
    </lineage>
</organism>
<dbReference type="EMBL" id="BART01005963">
    <property type="protein sequence ID" value="GAG55731.1"/>
    <property type="molecule type" value="Genomic_DNA"/>
</dbReference>
<dbReference type="GO" id="GO:0005524">
    <property type="term" value="F:ATP binding"/>
    <property type="evidence" value="ECO:0007669"/>
    <property type="project" value="InterPro"/>
</dbReference>
<evidence type="ECO:0000259" key="1">
    <source>
        <dbReference type="Pfam" id="PF06849"/>
    </source>
</evidence>
<sequence>MIERNEMQEMAKKFKDPKVLILGSHSALDAAAGARNYDLPYLIYTTPQRAIIYLQNPMVGKSKEVVDDLPAVVRRDMVVVKDIADLKKKKFAHAILILDKYSDIVKFVDDLVDLECLQIPNRAFSVYVGGDEKCSVIENDFAVPIVGSRKLLKIENRGEIEKELNRNNGGIKTGSVKDLEILSRPEDNKMGIGRFHFSDRYSVFDWGEMPDHLL</sequence>
<feature type="non-terminal residue" evidence="2">
    <location>
        <position position="214"/>
    </location>
</feature>
<dbReference type="GO" id="GO:0016879">
    <property type="term" value="F:ligase activity, forming carbon-nitrogen bonds"/>
    <property type="evidence" value="ECO:0007669"/>
    <property type="project" value="InterPro"/>
</dbReference>
<reference evidence="2" key="1">
    <citation type="journal article" date="2014" name="Front. Microbiol.">
        <title>High frequency of phylogenetically diverse reductive dehalogenase-homologous genes in deep subseafloor sedimentary metagenomes.</title>
        <authorList>
            <person name="Kawai M."/>
            <person name="Futagami T."/>
            <person name="Toyoda A."/>
            <person name="Takaki Y."/>
            <person name="Nishi S."/>
            <person name="Hori S."/>
            <person name="Arai W."/>
            <person name="Tsubouchi T."/>
            <person name="Morono Y."/>
            <person name="Uchiyama I."/>
            <person name="Ito T."/>
            <person name="Fujiyama A."/>
            <person name="Inagaki F."/>
            <person name="Takami H."/>
        </authorList>
    </citation>
    <scope>NUCLEOTIDE SEQUENCE</scope>
    <source>
        <strain evidence="2">Expedition CK06-06</strain>
    </source>
</reference>
<dbReference type="InterPro" id="IPR016185">
    <property type="entry name" value="PreATP-grasp_dom_sf"/>
</dbReference>
<dbReference type="AlphaFoldDB" id="X1A6A3"/>
<dbReference type="Pfam" id="PF06849">
    <property type="entry name" value="DUF1246"/>
    <property type="match status" value="1"/>
</dbReference>
<comment type="caution">
    <text evidence="2">The sequence shown here is derived from an EMBL/GenBank/DDBJ whole genome shotgun (WGS) entry which is preliminary data.</text>
</comment>
<gene>
    <name evidence="2" type="ORF">S01H4_13549</name>
</gene>
<dbReference type="PANTHER" id="PTHR38147">
    <property type="entry name" value="5-FORMAMINOIMIDAZOLE-4-CARBOXAMIDE-1-(BETA)-D-RIBOFURANOSYL 5'-MONOPHOSPHATE SYNTHETASE-RELATED"/>
    <property type="match status" value="1"/>
</dbReference>
<dbReference type="GO" id="GO:0000287">
    <property type="term" value="F:magnesium ion binding"/>
    <property type="evidence" value="ECO:0007669"/>
    <property type="project" value="InterPro"/>
</dbReference>
<accession>X1A6A3</accession>
<dbReference type="Gene3D" id="3.40.50.20">
    <property type="match status" value="1"/>
</dbReference>
<feature type="domain" description="IMP biosynthesis enzyme PurP N-terminal" evidence="1">
    <location>
        <begin position="20"/>
        <end position="172"/>
    </location>
</feature>
<proteinExistence type="predicted"/>
<name>X1A6A3_9ZZZZ</name>
<protein>
    <recommendedName>
        <fullName evidence="1">IMP biosynthesis enzyme PurP N-terminal domain-containing protein</fullName>
    </recommendedName>
</protein>
<dbReference type="SUPFAM" id="SSF52440">
    <property type="entry name" value="PreATP-grasp domain"/>
    <property type="match status" value="1"/>
</dbReference>
<dbReference type="InterPro" id="IPR010672">
    <property type="entry name" value="IMP_biosynth_PurP_N"/>
</dbReference>
<dbReference type="InterPro" id="IPR023656">
    <property type="entry name" value="IMP_biosynth_PurP"/>
</dbReference>
<dbReference type="GO" id="GO:0006188">
    <property type="term" value="P:IMP biosynthetic process"/>
    <property type="evidence" value="ECO:0007669"/>
    <property type="project" value="InterPro"/>
</dbReference>